<reference evidence="2 3" key="1">
    <citation type="journal article" date="2013" name="Science">
        <title>Pandoraviruses: amoeba viruses with genomes up to 2.5 Mb reaching that of parasitic eukaryotes.</title>
        <authorList>
            <person name="Philippe N."/>
            <person name="Legendre M."/>
            <person name="Doutre G."/>
            <person name="Coute Y."/>
            <person name="Poirot O."/>
            <person name="Lescot M."/>
            <person name="Arslan D."/>
            <person name="Seltzer V."/>
            <person name="Bertaux L."/>
            <person name="Bruley C."/>
            <person name="Garin J."/>
            <person name="Claverie J.M."/>
            <person name="Abergel C."/>
        </authorList>
    </citation>
    <scope>NUCLEOTIDE SEQUENCE [LARGE SCALE GENOMIC DNA]</scope>
</reference>
<evidence type="ECO:0000313" key="2">
    <source>
        <dbReference type="EMBL" id="AGO84417.1"/>
    </source>
</evidence>
<dbReference type="InterPro" id="IPR036047">
    <property type="entry name" value="F-box-like_dom_sf"/>
</dbReference>
<dbReference type="EMBL" id="KC977571">
    <property type="protein sequence ID" value="AGO84417.1"/>
    <property type="molecule type" value="Genomic_DNA"/>
</dbReference>
<dbReference type="SUPFAM" id="SSF81383">
    <property type="entry name" value="F-box domain"/>
    <property type="match status" value="1"/>
</dbReference>
<evidence type="ECO:0000313" key="3">
    <source>
        <dbReference type="Proteomes" id="UP000204584"/>
    </source>
</evidence>
<dbReference type="PANTHER" id="PTHR43215:SF14">
    <property type="entry name" value="RADIAL SPOKE HEAD 1 HOMOLOG"/>
    <property type="match status" value="1"/>
</dbReference>
<proteinExistence type="predicted"/>
<dbReference type="InterPro" id="IPR003409">
    <property type="entry name" value="MORN"/>
</dbReference>
<protein>
    <submittedName>
        <fullName evidence="2">Morn repeat domain containing protein</fullName>
    </submittedName>
</protein>
<dbReference type="SUPFAM" id="SSF82185">
    <property type="entry name" value="Histone H3 K4-specific methyltransferase SET7/9 N-terminal domain"/>
    <property type="match status" value="2"/>
</dbReference>
<organism evidence="2 3">
    <name type="scientific">Pandoravirus salinus</name>
    <dbReference type="NCBI Taxonomy" id="1349410"/>
    <lineage>
        <taxon>Viruses</taxon>
        <taxon>Pandoravirus</taxon>
    </lineage>
</organism>
<keyword evidence="3" id="KW-1185">Reference proteome</keyword>
<dbReference type="Gene3D" id="2.20.110.10">
    <property type="entry name" value="Histone H3 K4-specific methyltransferase SET7/9 N-terminal domain"/>
    <property type="match status" value="3"/>
</dbReference>
<dbReference type="PANTHER" id="PTHR43215">
    <property type="entry name" value="RADIAL SPOKE HEAD 1 HOMOLOG"/>
    <property type="match status" value="1"/>
</dbReference>
<gene>
    <name evidence="2" type="ORF">psal_cds_568</name>
</gene>
<dbReference type="GeneID" id="16606204"/>
<dbReference type="SMART" id="SM00698">
    <property type="entry name" value="MORN"/>
    <property type="match status" value="7"/>
</dbReference>
<sequence>MATLDDLPAELVLQIIMATRSVRAVACFGAASRFCHALATDDLLWRAFYIDRFGLPADCTRLLQADRTWRWLYRACVPAANLTGAAVGTINTNDGTYSGDLLDGRPHGRGMVISLEGGLFDQSARLTRPDHVPLKRQRTSPANYRSERSSPCDPWLYVGDWANGERTGIGVGEWRNGDRYQGRWHINQRYGRGRCAWQSGHIYDGYWRNGRPHGQGTMATPDGDRYEGSWALGVPCGRGSYRCVDDRLVLGFWDTGRCLPETIVTPAGVATFDGAERDTTDRAVMTVACNDGTRIRAVHRREYDDGTCFCLNPDGSFYSGRYMQGNAHGHGALTLTDGRRYDGQWDANRRHGYGSMLYADGSRWEGEWRADRRHSGSAVTHGWSLPATNDPCTCTACIPAHADAWTLVARTPLGPHARGFLCVSVDTGAYPFGDR</sequence>
<dbReference type="Pfam" id="PF02493">
    <property type="entry name" value="MORN"/>
    <property type="match status" value="8"/>
</dbReference>
<dbReference type="Proteomes" id="UP000204584">
    <property type="component" value="Segment"/>
</dbReference>
<keyword evidence="1" id="KW-0677">Repeat</keyword>
<accession>S4W1V5</accession>
<evidence type="ECO:0000256" key="1">
    <source>
        <dbReference type="ARBA" id="ARBA00022737"/>
    </source>
</evidence>
<dbReference type="KEGG" id="vg:16606204"/>
<name>S4W1V5_9VIRU</name>
<dbReference type="RefSeq" id="YP_008437488.1">
    <property type="nucleotide sequence ID" value="NC_022098.1"/>
</dbReference>